<dbReference type="SUPFAM" id="SSF54427">
    <property type="entry name" value="NTF2-like"/>
    <property type="match status" value="1"/>
</dbReference>
<dbReference type="AlphaFoldDB" id="C6X9V2"/>
<evidence type="ECO:0000256" key="7">
    <source>
        <dbReference type="PROSITE-ProRule" id="PRU01373"/>
    </source>
</evidence>
<dbReference type="STRING" id="582744.Msip34_2251"/>
<evidence type="ECO:0000256" key="5">
    <source>
        <dbReference type="ARBA" id="ARBA00022984"/>
    </source>
</evidence>
<dbReference type="Pfam" id="PF24125">
    <property type="entry name" value="Cds6_C"/>
    <property type="match status" value="1"/>
</dbReference>
<dbReference type="PANTHER" id="PTHR36699">
    <property type="entry name" value="LD-TRANSPEPTIDASE"/>
    <property type="match status" value="1"/>
</dbReference>
<proteinExistence type="inferred from homology"/>
<keyword evidence="10" id="KW-1185">Reference proteome</keyword>
<name>C6X9V2_METGS</name>
<feature type="domain" description="L,D-TPase catalytic" evidence="8">
    <location>
        <begin position="145"/>
        <end position="279"/>
    </location>
</feature>
<reference evidence="10" key="1">
    <citation type="submission" date="2009-07" db="EMBL/GenBank/DDBJ databases">
        <title>Complete sequence of chromosome of Methylovorus sp. SIP3-4.</title>
        <authorList>
            <person name="Lucas S."/>
            <person name="Copeland A."/>
            <person name="Lapidus A."/>
            <person name="Glavina del Rio T."/>
            <person name="Tice H."/>
            <person name="Bruce D."/>
            <person name="Goodwin L."/>
            <person name="Pitluck S."/>
            <person name="Clum A."/>
            <person name="Larimer F."/>
            <person name="Land M."/>
            <person name="Hauser L."/>
            <person name="Kyrpides N."/>
            <person name="Mikhailova N."/>
            <person name="Kayluzhnaya M."/>
            <person name="Chistoserdova L."/>
        </authorList>
    </citation>
    <scope>NUCLEOTIDE SEQUENCE [LARGE SCALE GENOMIC DNA]</scope>
    <source>
        <strain evidence="10">SIP3-4</strain>
    </source>
</reference>
<dbReference type="EMBL" id="CP001674">
    <property type="protein sequence ID" value="ACT51493.1"/>
    <property type="molecule type" value="Genomic_DNA"/>
</dbReference>
<dbReference type="GO" id="GO:0016740">
    <property type="term" value="F:transferase activity"/>
    <property type="evidence" value="ECO:0007669"/>
    <property type="project" value="UniProtKB-KW"/>
</dbReference>
<comment type="similarity">
    <text evidence="2">Belongs to the YkuD family.</text>
</comment>
<dbReference type="PANTHER" id="PTHR36699:SF1">
    <property type="entry name" value="L,D-TRANSPEPTIDASE YAFK-RELATED"/>
    <property type="match status" value="1"/>
</dbReference>
<dbReference type="GO" id="GO:0071555">
    <property type="term" value="P:cell wall organization"/>
    <property type="evidence" value="ECO:0007669"/>
    <property type="project" value="UniProtKB-UniRule"/>
</dbReference>
<dbReference type="GO" id="GO:0008360">
    <property type="term" value="P:regulation of cell shape"/>
    <property type="evidence" value="ECO:0007669"/>
    <property type="project" value="UniProtKB-UniRule"/>
</dbReference>
<dbReference type="Gene3D" id="3.10.450.50">
    <property type="match status" value="1"/>
</dbReference>
<keyword evidence="3" id="KW-0808">Transferase</keyword>
<sequence length="404" mass="45981">MNTIKTFLQILLMASIMVPWNVPALDRLDYTGTLSNSSFGPNYPESLVVKGLLQITRGQLQQALNTVDELISIAPNFKLAYLIRGDLLMAKSQQLEGFGNTPQNNSPSVEDFKAEARMRIERYLESHAPQGIPEPLWQIDPTQKYVIVVDADKSRLYLYQNIGGKPTYVADYYVTIGRNGSEKSSEGDKRTPLGVYTASSKLTSKLPDFYGSAAYPLSYPNEWDRQQGKKGHGIWLHGTPSNTYSRPPRASDGCVVISNPDLETLGPILQQGGTPFIIVSQLKWVTQAAPEQPQLQKALDQWRQDWQAQDTDRYLSHYSDRFFSQTSDINGWSREKRRIQSDKKPVSIVLSNISMIRYPNSQIPMAVVSFDQEFKSEFLDSRMRKRQYWIYEGQRWKILYEGAA</sequence>
<gene>
    <name evidence="9" type="ordered locus">Msip34_2251</name>
</gene>
<evidence type="ECO:0000259" key="8">
    <source>
        <dbReference type="PROSITE" id="PS52029"/>
    </source>
</evidence>
<dbReference type="OrthoDB" id="9809748at2"/>
<dbReference type="InterPro" id="IPR056203">
    <property type="entry name" value="Cds6_C"/>
</dbReference>
<dbReference type="HOGENOM" id="CLU_041283_0_0_4"/>
<protein>
    <submittedName>
        <fullName evidence="9">ErfK/YbiS/YcfS/YnhG family protein</fullName>
    </submittedName>
</protein>
<evidence type="ECO:0000256" key="6">
    <source>
        <dbReference type="ARBA" id="ARBA00023316"/>
    </source>
</evidence>
<organism evidence="9 10">
    <name type="scientific">Methylovorus glucosotrophus (strain SIP3-4)</name>
    <dbReference type="NCBI Taxonomy" id="582744"/>
    <lineage>
        <taxon>Bacteria</taxon>
        <taxon>Pseudomonadati</taxon>
        <taxon>Pseudomonadota</taxon>
        <taxon>Betaproteobacteria</taxon>
        <taxon>Nitrosomonadales</taxon>
        <taxon>Methylophilaceae</taxon>
        <taxon>Methylovorus</taxon>
    </lineage>
</organism>
<keyword evidence="4 7" id="KW-0133">Cell shape</keyword>
<comment type="pathway">
    <text evidence="1 7">Cell wall biogenesis; peptidoglycan biosynthesis.</text>
</comment>
<feature type="active site" description="Nucleophile" evidence="7">
    <location>
        <position position="254"/>
    </location>
</feature>
<dbReference type="KEGG" id="mei:Msip34_2251"/>
<dbReference type="eggNOG" id="COG3034">
    <property type="taxonomic scope" value="Bacteria"/>
</dbReference>
<dbReference type="UniPathway" id="UPA00219"/>
<dbReference type="SUPFAM" id="SSF141523">
    <property type="entry name" value="L,D-transpeptidase catalytic domain-like"/>
    <property type="match status" value="1"/>
</dbReference>
<dbReference type="Pfam" id="PF03734">
    <property type="entry name" value="YkuD"/>
    <property type="match status" value="1"/>
</dbReference>
<keyword evidence="6 7" id="KW-0961">Cell wall biogenesis/degradation</keyword>
<dbReference type="SUPFAM" id="SSF48452">
    <property type="entry name" value="TPR-like"/>
    <property type="match status" value="1"/>
</dbReference>
<dbReference type="InterPro" id="IPR011990">
    <property type="entry name" value="TPR-like_helical_dom_sf"/>
</dbReference>
<evidence type="ECO:0000256" key="2">
    <source>
        <dbReference type="ARBA" id="ARBA00005992"/>
    </source>
</evidence>
<dbReference type="RefSeq" id="WP_015830805.1">
    <property type="nucleotide sequence ID" value="NC_012969.1"/>
</dbReference>
<dbReference type="GO" id="GO:0004180">
    <property type="term" value="F:carboxypeptidase activity"/>
    <property type="evidence" value="ECO:0007669"/>
    <property type="project" value="UniProtKB-ARBA"/>
</dbReference>
<dbReference type="InterPro" id="IPR032710">
    <property type="entry name" value="NTF2-like_dom_sf"/>
</dbReference>
<accession>C6X9V2</accession>
<evidence type="ECO:0000256" key="1">
    <source>
        <dbReference type="ARBA" id="ARBA00004752"/>
    </source>
</evidence>
<evidence type="ECO:0000256" key="4">
    <source>
        <dbReference type="ARBA" id="ARBA00022960"/>
    </source>
</evidence>
<dbReference type="GO" id="GO:0009252">
    <property type="term" value="P:peptidoglycan biosynthetic process"/>
    <property type="evidence" value="ECO:0007669"/>
    <property type="project" value="UniProtKB-UniPathway"/>
</dbReference>
<dbReference type="InterPro" id="IPR038063">
    <property type="entry name" value="Transpep_catalytic_dom"/>
</dbReference>
<reference evidence="9 10" key="2">
    <citation type="journal article" date="2011" name="J. Bacteriol.">
        <title>Genomes of three methylotrophs from a single niche uncover genetic and metabolic divergence of Methylophilaceae.</title>
        <authorList>
            <person name="Lapidus A."/>
            <person name="Clum A."/>
            <person name="Labutti K."/>
            <person name="Kaluzhnaya M.G."/>
            <person name="Lim S."/>
            <person name="Beck D.A."/>
            <person name="Glavina Del Rio T."/>
            <person name="Nolan M."/>
            <person name="Mavromatis K."/>
            <person name="Huntemann M."/>
            <person name="Lucas S."/>
            <person name="Lidstrom M.E."/>
            <person name="Ivanova N."/>
            <person name="Chistoserdova L."/>
        </authorList>
    </citation>
    <scope>NUCLEOTIDE SEQUENCE [LARGE SCALE GENOMIC DNA]</scope>
    <source>
        <strain evidence="9 10">SIP3-4</strain>
    </source>
</reference>
<dbReference type="Proteomes" id="UP000002743">
    <property type="component" value="Chromosome"/>
</dbReference>
<evidence type="ECO:0000256" key="3">
    <source>
        <dbReference type="ARBA" id="ARBA00022679"/>
    </source>
</evidence>
<dbReference type="PROSITE" id="PS52029">
    <property type="entry name" value="LD_TPASE"/>
    <property type="match status" value="1"/>
</dbReference>
<evidence type="ECO:0000313" key="9">
    <source>
        <dbReference type="EMBL" id="ACT51493.1"/>
    </source>
</evidence>
<dbReference type="CDD" id="cd16913">
    <property type="entry name" value="YkuD_like"/>
    <property type="match status" value="1"/>
</dbReference>
<evidence type="ECO:0000313" key="10">
    <source>
        <dbReference type="Proteomes" id="UP000002743"/>
    </source>
</evidence>
<dbReference type="InterPro" id="IPR005490">
    <property type="entry name" value="LD_TPept_cat_dom"/>
</dbReference>
<feature type="active site" description="Proton donor/acceptor" evidence="7">
    <location>
        <position position="237"/>
    </location>
</feature>
<keyword evidence="5 7" id="KW-0573">Peptidoglycan synthesis</keyword>
<dbReference type="Gene3D" id="2.40.440.10">
    <property type="entry name" value="L,D-transpeptidase catalytic domain-like"/>
    <property type="match status" value="1"/>
</dbReference>